<keyword evidence="2" id="KW-1185">Reference proteome</keyword>
<gene>
    <name evidence="1" type="ORF">AACH06_23635</name>
</gene>
<dbReference type="RefSeq" id="WP_341428248.1">
    <property type="nucleotide sequence ID" value="NZ_JBBUTG010000021.1"/>
</dbReference>
<comment type="caution">
    <text evidence="1">The sequence shown here is derived from an EMBL/GenBank/DDBJ whole genome shotgun (WGS) entry which is preliminary data.</text>
</comment>
<protein>
    <recommendedName>
        <fullName evidence="3">Phage baseplate protein</fullName>
    </recommendedName>
</protein>
<organism evidence="1 2">
    <name type="scientific">Ideonella lacteola</name>
    <dbReference type="NCBI Taxonomy" id="2984193"/>
    <lineage>
        <taxon>Bacteria</taxon>
        <taxon>Pseudomonadati</taxon>
        <taxon>Pseudomonadota</taxon>
        <taxon>Betaproteobacteria</taxon>
        <taxon>Burkholderiales</taxon>
        <taxon>Sphaerotilaceae</taxon>
        <taxon>Ideonella</taxon>
    </lineage>
</organism>
<dbReference type="EMBL" id="JBBUTG010000021">
    <property type="protein sequence ID" value="MEK8033827.1"/>
    <property type="molecule type" value="Genomic_DNA"/>
</dbReference>
<dbReference type="Pfam" id="PF12322">
    <property type="entry name" value="T4_baseplate"/>
    <property type="match status" value="1"/>
</dbReference>
<evidence type="ECO:0008006" key="3">
    <source>
        <dbReference type="Google" id="ProtNLM"/>
    </source>
</evidence>
<dbReference type="Proteomes" id="UP001371218">
    <property type="component" value="Unassembled WGS sequence"/>
</dbReference>
<name>A0ABU9BYF6_9BURK</name>
<evidence type="ECO:0000313" key="2">
    <source>
        <dbReference type="Proteomes" id="UP001371218"/>
    </source>
</evidence>
<sequence length="247" mass="26986">MSTLTAHAVLQTWEHARAEHPLRRSLALLRMAWPEADEGHGADWGQLPLGTRDAWLFRLQEMLFGQELDTIAACPACQETLQTQFATADLQTPAGEAGHGGASLQLDGFELDFRLPASDDLIAVAELDTVEAATRQLLERCVLQARHHGSPTAASELPPAVVDRLQLEMAQLDPGADTTIALTCPACGHGFERRFDIGAYLWDELDDWAQRTLGEVHLLASAYGWSESQILGLSAARRGHYIALVQS</sequence>
<accession>A0ABU9BYF6</accession>
<proteinExistence type="predicted"/>
<dbReference type="InterPro" id="IPR024364">
    <property type="entry name" value="Baseplate_phage_T4-like"/>
</dbReference>
<evidence type="ECO:0000313" key="1">
    <source>
        <dbReference type="EMBL" id="MEK8033827.1"/>
    </source>
</evidence>
<reference evidence="1 2" key="1">
    <citation type="submission" date="2024-04" db="EMBL/GenBank/DDBJ databases">
        <title>Novel species of the genus Ideonella isolated from streams.</title>
        <authorList>
            <person name="Lu H."/>
        </authorList>
    </citation>
    <scope>NUCLEOTIDE SEQUENCE [LARGE SCALE GENOMIC DNA]</scope>
    <source>
        <strain evidence="1 2">DXS29W</strain>
    </source>
</reference>